<feature type="transmembrane region" description="Helical" evidence="2">
    <location>
        <begin position="358"/>
        <end position="377"/>
    </location>
</feature>
<feature type="transmembrane region" description="Helical" evidence="2">
    <location>
        <begin position="331"/>
        <end position="352"/>
    </location>
</feature>
<feature type="domain" description="TRAP C4-dicarboxylate transport system permease DctM subunit" evidence="3">
    <location>
        <begin position="107"/>
        <end position="548"/>
    </location>
</feature>
<feature type="transmembrane region" description="Helical" evidence="2">
    <location>
        <begin position="577"/>
        <end position="594"/>
    </location>
</feature>
<feature type="transmembrane region" description="Helical" evidence="2">
    <location>
        <begin position="458"/>
        <end position="477"/>
    </location>
</feature>
<evidence type="ECO:0000256" key="1">
    <source>
        <dbReference type="RuleBase" id="RU369079"/>
    </source>
</evidence>
<feature type="transmembrane region" description="Helical" evidence="2">
    <location>
        <begin position="398"/>
        <end position="423"/>
    </location>
</feature>
<feature type="transmembrane region" description="Helical" evidence="2">
    <location>
        <begin position="64"/>
        <end position="82"/>
    </location>
</feature>
<dbReference type="GO" id="GO:0005886">
    <property type="term" value="C:plasma membrane"/>
    <property type="evidence" value="ECO:0007669"/>
    <property type="project" value="UniProtKB-SubCell"/>
</dbReference>
<dbReference type="EMBL" id="CP000830">
    <property type="protein sequence ID" value="ABV92830.1"/>
    <property type="molecule type" value="Genomic_DNA"/>
</dbReference>
<dbReference type="InterPro" id="IPR011853">
    <property type="entry name" value="TRAP_DctM-Dct_fused"/>
</dbReference>
<dbReference type="OrthoDB" id="9759894at2"/>
<feature type="transmembrane region" description="Helical" evidence="2">
    <location>
        <begin position="429"/>
        <end position="451"/>
    </location>
</feature>
<keyword evidence="2" id="KW-0812">Transmembrane</keyword>
<dbReference type="AlphaFoldDB" id="A8LHN3"/>
<accession>A8LHN3</accession>
<dbReference type="STRING" id="398580.Dshi_1088"/>
<dbReference type="Pfam" id="PF06808">
    <property type="entry name" value="DctM"/>
    <property type="match status" value="1"/>
</dbReference>
<feature type="transmembrane region" description="Helical" evidence="2">
    <location>
        <begin position="483"/>
        <end position="505"/>
    </location>
</feature>
<feature type="transmembrane region" description="Helical" evidence="2">
    <location>
        <begin position="156"/>
        <end position="186"/>
    </location>
</feature>
<dbReference type="Proteomes" id="UP000006833">
    <property type="component" value="Chromosome"/>
</dbReference>
<keyword evidence="2" id="KW-1133">Transmembrane helix</keyword>
<feature type="transmembrane region" description="Helical" evidence="2">
    <location>
        <begin position="42"/>
        <end position="58"/>
    </location>
</feature>
<feature type="transmembrane region" description="Helical" evidence="2">
    <location>
        <begin position="549"/>
        <end position="570"/>
    </location>
</feature>
<evidence type="ECO:0000313" key="5">
    <source>
        <dbReference type="Proteomes" id="UP000006833"/>
    </source>
</evidence>
<keyword evidence="1" id="KW-0997">Cell inner membrane</keyword>
<dbReference type="KEGG" id="dsh:Dshi_1088"/>
<protein>
    <submittedName>
        <fullName evidence="4">TRAP transporter</fullName>
    </submittedName>
</protein>
<dbReference type="InterPro" id="IPR010656">
    <property type="entry name" value="DctM"/>
</dbReference>
<keyword evidence="5" id="KW-1185">Reference proteome</keyword>
<dbReference type="PANTHER" id="PTHR43849">
    <property type="entry name" value="BLL3936 PROTEIN"/>
    <property type="match status" value="1"/>
</dbReference>
<organism evidence="4 5">
    <name type="scientific">Dinoroseobacter shibae (strain DSM 16493 / NCIMB 14021 / DFL 12)</name>
    <dbReference type="NCBI Taxonomy" id="398580"/>
    <lineage>
        <taxon>Bacteria</taxon>
        <taxon>Pseudomonadati</taxon>
        <taxon>Pseudomonadota</taxon>
        <taxon>Alphaproteobacteria</taxon>
        <taxon>Rhodobacterales</taxon>
        <taxon>Roseobacteraceae</taxon>
        <taxon>Dinoroseobacter</taxon>
    </lineage>
</organism>
<feature type="transmembrane region" description="Helical" evidence="2">
    <location>
        <begin position="289"/>
        <end position="311"/>
    </location>
</feature>
<keyword evidence="2" id="KW-0472">Membrane</keyword>
<dbReference type="HOGENOM" id="CLU_007041_3_1_5"/>
<evidence type="ECO:0000313" key="4">
    <source>
        <dbReference type="EMBL" id="ABV92830.1"/>
    </source>
</evidence>
<proteinExistence type="predicted"/>
<name>A8LHN3_DINSH</name>
<dbReference type="GO" id="GO:0022857">
    <property type="term" value="F:transmembrane transporter activity"/>
    <property type="evidence" value="ECO:0007669"/>
    <property type="project" value="UniProtKB-UniRule"/>
</dbReference>
<feature type="transmembrane region" description="Helical" evidence="2">
    <location>
        <begin position="14"/>
        <end position="35"/>
    </location>
</feature>
<feature type="transmembrane region" description="Helical" evidence="2">
    <location>
        <begin position="517"/>
        <end position="537"/>
    </location>
</feature>
<evidence type="ECO:0000259" key="3">
    <source>
        <dbReference type="Pfam" id="PF06808"/>
    </source>
</evidence>
<feature type="transmembrane region" description="Helical" evidence="2">
    <location>
        <begin position="117"/>
        <end position="135"/>
    </location>
</feature>
<comment type="subcellular location">
    <subcellularLocation>
        <location evidence="1">Cell inner membrane</location>
        <topology evidence="1">Multi-pass membrane protein</topology>
    </subcellularLocation>
</comment>
<dbReference type="PANTHER" id="PTHR43849:SF2">
    <property type="entry name" value="BLL3936 PROTEIN"/>
    <property type="match status" value="1"/>
</dbReference>
<dbReference type="eggNOG" id="COG4666">
    <property type="taxonomic scope" value="Bacteria"/>
</dbReference>
<comment type="function">
    <text evidence="1">Part of the tripartite ATP-independent periplasmic (TRAP) transport system.</text>
</comment>
<dbReference type="NCBIfam" id="TIGR02123">
    <property type="entry name" value="TRAP_fused"/>
    <property type="match status" value="1"/>
</dbReference>
<reference evidence="5" key="1">
    <citation type="journal article" date="2010" name="ISME J.">
        <title>The complete genome sequence of the algal symbiont Dinoroseobacter shibae: a hitchhiker's guide to life in the sea.</title>
        <authorList>
            <person name="Wagner-Dobler I."/>
            <person name="Ballhausen B."/>
            <person name="Berger M."/>
            <person name="Brinkhoff T."/>
            <person name="Buchholz I."/>
            <person name="Bunk B."/>
            <person name="Cypionka H."/>
            <person name="Daniel R."/>
            <person name="Drepper T."/>
            <person name="Gerdts G."/>
            <person name="Hahnke S."/>
            <person name="Han C."/>
            <person name="Jahn D."/>
            <person name="Kalhoefer D."/>
            <person name="Kiss H."/>
            <person name="Klenk H.P."/>
            <person name="Kyrpides N."/>
            <person name="Liebl W."/>
            <person name="Liesegang H."/>
            <person name="Meincke L."/>
            <person name="Pati A."/>
            <person name="Petersen J."/>
            <person name="Piekarski T."/>
            <person name="Pommerenke C."/>
            <person name="Pradella S."/>
            <person name="Pukall R."/>
            <person name="Rabus R."/>
            <person name="Stackebrandt E."/>
            <person name="Thole S."/>
            <person name="Thompson L."/>
            <person name="Tielen P."/>
            <person name="Tomasch J."/>
            <person name="von Jan M."/>
            <person name="Wanphrut N."/>
            <person name="Wichels A."/>
            <person name="Zech H."/>
            <person name="Simon M."/>
        </authorList>
    </citation>
    <scope>NUCLEOTIDE SEQUENCE [LARGE SCALE GENOMIC DNA]</scope>
    <source>
        <strain evidence="5">DSM 16493 / NCIMB 14021 / DFL 12</strain>
    </source>
</reference>
<dbReference type="RefSeq" id="WP_012177761.1">
    <property type="nucleotide sequence ID" value="NC_009952.1"/>
</dbReference>
<sequence>MEAVEDRAVPRRQVWIALGALTVAFHLGLIFYGLVPNLVARPLHMALILPWVFLFAAATPVARISGAILTGLGIAGCLWIALNHQMLRNQYGFLESGFQVALAITLLLVAMEGARRAIGWPLPLVALLALLYGLYGQHIPGEFGHAGTPLRSFLGTLVVAEGGLWGSLTGVSVGVVAVFVIFGAVLNAGEAGQGFMNVAAAAAGRLKGGAAKVSVLSSALFGSISGSASANVASTGAITLPAMTKLGYPRRLAAATEAVASSGGQIMPPLMGAGAFVMVELTGVPYSEIMLAALLPAILYFATVWQGLNAFASRYDLRPIPVEDRPARRQVLITSGFFLVPFSTLLIAMFALGYTPQYAAALAIFTGLALLFVDISLRPNPGQGFARLAEALLNAGKQVSMIAAIIICASIIIGVLGITGLGVKITSVILSGSGGALWPALLLTALACLLLGMEVPTTAAYVICVSVAGPALIELGLEPLQAHLFVFWFALLSTITPPVCGAVFIASGMVQENWLRVALTAMALGVGLYVIPLAMIANDALIRLSAEPGAALLALLVVGAGLGGVSRGLIGREPWPLRVAVCAGGLGLCFAALWV</sequence>
<gene>
    <name evidence="4" type="ordered locus">Dshi_1088</name>
</gene>
<keyword evidence="1" id="KW-0813">Transport</keyword>
<keyword evidence="1" id="KW-1003">Cell membrane</keyword>
<feature type="transmembrane region" description="Helical" evidence="2">
    <location>
        <begin position="91"/>
        <end position="111"/>
    </location>
</feature>
<evidence type="ECO:0000256" key="2">
    <source>
        <dbReference type="SAM" id="Phobius"/>
    </source>
</evidence>